<evidence type="ECO:0000256" key="3">
    <source>
        <dbReference type="ARBA" id="ARBA00023239"/>
    </source>
</evidence>
<evidence type="ECO:0000313" key="10">
    <source>
        <dbReference type="Proteomes" id="UP000000483"/>
    </source>
</evidence>
<protein>
    <recommendedName>
        <fullName evidence="5">siroheme decarboxylase</fullName>
        <ecNumber evidence="5">4.1.1.111</ecNumber>
    </recommendedName>
</protein>
<organism evidence="9 10">
    <name type="scientific">Desulfobacca acetoxidans (strain ATCC 700848 / DSM 11109 / ASRB2)</name>
    <dbReference type="NCBI Taxonomy" id="880072"/>
    <lineage>
        <taxon>Bacteria</taxon>
        <taxon>Pseudomonadati</taxon>
        <taxon>Thermodesulfobacteriota</taxon>
        <taxon>Desulfobaccia</taxon>
        <taxon>Desulfobaccales</taxon>
        <taxon>Desulfobaccaceae</taxon>
        <taxon>Desulfobacca</taxon>
    </lineage>
</organism>
<evidence type="ECO:0000313" key="9">
    <source>
        <dbReference type="EMBL" id="AEB10411.1"/>
    </source>
</evidence>
<evidence type="ECO:0000256" key="2">
    <source>
        <dbReference type="ARBA" id="ARBA00023133"/>
    </source>
</evidence>
<evidence type="ECO:0000256" key="6">
    <source>
        <dbReference type="ARBA" id="ARBA00048470"/>
    </source>
</evidence>
<keyword evidence="10" id="KW-1185">Reference proteome</keyword>
<dbReference type="GO" id="GO:0016829">
    <property type="term" value="F:lyase activity"/>
    <property type="evidence" value="ECO:0007669"/>
    <property type="project" value="UniProtKB-KW"/>
</dbReference>
<dbReference type="EMBL" id="CP002629">
    <property type="protein sequence ID" value="AEB10411.1"/>
    <property type="molecule type" value="Genomic_DNA"/>
</dbReference>
<dbReference type="OrthoDB" id="9806536at2"/>
<evidence type="ECO:0000259" key="8">
    <source>
        <dbReference type="Pfam" id="PF22451"/>
    </source>
</evidence>
<dbReference type="Gene3D" id="3.30.70.3460">
    <property type="match status" value="1"/>
</dbReference>
<evidence type="ECO:0000259" key="7">
    <source>
        <dbReference type="Pfam" id="PF17805"/>
    </source>
</evidence>
<comment type="pathway">
    <text evidence="1">Porphyrin-containing compound metabolism; protoheme biosynthesis.</text>
</comment>
<keyword evidence="3" id="KW-0456">Lyase</keyword>
<dbReference type="Proteomes" id="UP000000483">
    <property type="component" value="Chromosome"/>
</dbReference>
<gene>
    <name evidence="9" type="ordered locus">Desac_2594</name>
</gene>
<feature type="domain" description="Siroheme decarboxylase AsnC-like ligand binding" evidence="7">
    <location>
        <begin position="64"/>
        <end position="147"/>
    </location>
</feature>
<name>F2NDR4_DESAR</name>
<dbReference type="SUPFAM" id="SSF46785">
    <property type="entry name" value="Winged helix' DNA-binding domain"/>
    <property type="match status" value="1"/>
</dbReference>
<dbReference type="KEGG" id="dao:Desac_2594"/>
<reference evidence="9 10" key="1">
    <citation type="journal article" date="2011" name="Stand. Genomic Sci.">
        <title>Complete genome sequence of the acetate-degrading sulfate reducer Desulfobacca acetoxidans type strain (ASRB2).</title>
        <authorList>
            <person name="Goker M."/>
            <person name="Teshima H."/>
            <person name="Lapidus A."/>
            <person name="Nolan M."/>
            <person name="Lucas S."/>
            <person name="Hammon N."/>
            <person name="Deshpande S."/>
            <person name="Cheng J.F."/>
            <person name="Tapia R."/>
            <person name="Han C."/>
            <person name="Goodwin L."/>
            <person name="Pitluck S."/>
            <person name="Huntemann M."/>
            <person name="Liolios K."/>
            <person name="Ivanova N."/>
            <person name="Pagani I."/>
            <person name="Mavromatis K."/>
            <person name="Ovchinikova G."/>
            <person name="Pati A."/>
            <person name="Chen A."/>
            <person name="Palaniappan K."/>
            <person name="Land M."/>
            <person name="Hauser L."/>
            <person name="Brambilla E.M."/>
            <person name="Rohde M."/>
            <person name="Spring S."/>
            <person name="Detter J.C."/>
            <person name="Woyke T."/>
            <person name="Bristow J."/>
            <person name="Eisen J.A."/>
            <person name="Markowitz V."/>
            <person name="Hugenholtz P."/>
            <person name="Kyrpides N.C."/>
            <person name="Klenk H.P."/>
        </authorList>
    </citation>
    <scope>NUCLEOTIDE SEQUENCE [LARGE SCALE GENOMIC DNA]</scope>
    <source>
        <strain evidence="10">ATCC 700848 / DSM 11109 / ASRB2</strain>
    </source>
</reference>
<dbReference type="RefSeq" id="WP_013707520.1">
    <property type="nucleotide sequence ID" value="NC_015388.1"/>
</dbReference>
<comment type="similarity">
    <text evidence="4">Belongs to the Ahb/Nir family.</text>
</comment>
<dbReference type="EC" id="4.1.1.111" evidence="5"/>
<feature type="domain" description="Siroheme decarboxylase NirL-like HTH" evidence="8">
    <location>
        <begin position="6"/>
        <end position="52"/>
    </location>
</feature>
<dbReference type="Pfam" id="PF22451">
    <property type="entry name" value="NirdL-like_HTH"/>
    <property type="match status" value="1"/>
</dbReference>
<evidence type="ECO:0000256" key="1">
    <source>
        <dbReference type="ARBA" id="ARBA00004744"/>
    </source>
</evidence>
<accession>F2NDR4</accession>
<dbReference type="AlphaFoldDB" id="F2NDR4"/>
<dbReference type="InterPro" id="IPR050684">
    <property type="entry name" value="HTH-Siroheme_Decarb"/>
</dbReference>
<evidence type="ECO:0000256" key="5">
    <source>
        <dbReference type="ARBA" id="ARBA00023471"/>
    </source>
</evidence>
<dbReference type="InterPro" id="IPR040523">
    <property type="entry name" value="AsnC_trans_reg2"/>
</dbReference>
<dbReference type="PANTHER" id="PTHR43413:SF1">
    <property type="entry name" value="SIROHEME DECARBOXYLASE NIRL SUBUNIT"/>
    <property type="match status" value="1"/>
</dbReference>
<proteinExistence type="inferred from homology"/>
<dbReference type="InterPro" id="IPR053953">
    <property type="entry name" value="NirdL-like_HTH"/>
</dbReference>
<dbReference type="STRING" id="880072.Desac_2594"/>
<dbReference type="UniPathway" id="UPA00252"/>
<dbReference type="PANTHER" id="PTHR43413">
    <property type="entry name" value="TRANSCRIPTIONAL REGULATOR, ASNC FAMILY"/>
    <property type="match status" value="1"/>
</dbReference>
<dbReference type="GO" id="GO:0006783">
    <property type="term" value="P:heme biosynthetic process"/>
    <property type="evidence" value="ECO:0007669"/>
    <property type="project" value="UniProtKB-KW"/>
</dbReference>
<dbReference type="Pfam" id="PF17805">
    <property type="entry name" value="AsnC_trans_reg2"/>
    <property type="match status" value="1"/>
</dbReference>
<reference evidence="10" key="2">
    <citation type="submission" date="2011-03" db="EMBL/GenBank/DDBJ databases">
        <title>The complete genome of Desulfobacca acetoxidans DSM 11109.</title>
        <authorList>
            <consortium name="US DOE Joint Genome Institute (JGI-PGF)"/>
            <person name="Lucas S."/>
            <person name="Copeland A."/>
            <person name="Lapidus A."/>
            <person name="Bruce D."/>
            <person name="Goodwin L."/>
            <person name="Pitluck S."/>
            <person name="Peters L."/>
            <person name="Kyrpides N."/>
            <person name="Mavromatis K."/>
            <person name="Ivanova N."/>
            <person name="Ovchinnikova G."/>
            <person name="Teshima H."/>
            <person name="Detter J.C."/>
            <person name="Han C."/>
            <person name="Land M."/>
            <person name="Hauser L."/>
            <person name="Markowitz V."/>
            <person name="Cheng J.-F."/>
            <person name="Hugenholtz P."/>
            <person name="Woyke T."/>
            <person name="Wu D."/>
            <person name="Spring S."/>
            <person name="Schueler E."/>
            <person name="Brambilla E."/>
            <person name="Klenk H.-P."/>
            <person name="Eisen J.A."/>
        </authorList>
    </citation>
    <scope>NUCLEOTIDE SEQUENCE [LARGE SCALE GENOMIC DNA]</scope>
    <source>
        <strain evidence="10">ATCC 700848 / DSM 11109 / ASRB2</strain>
    </source>
</reference>
<keyword evidence="2" id="KW-0350">Heme biosynthesis</keyword>
<dbReference type="HOGENOM" id="CLU_112007_0_1_7"/>
<dbReference type="eggNOG" id="COG1522">
    <property type="taxonomic scope" value="Bacteria"/>
</dbReference>
<comment type="catalytic activity">
    <reaction evidence="6">
        <text>siroheme + 2 H(+) = 12,18-didecarboxysiroheme + 2 CO2</text>
        <dbReference type="Rhea" id="RHEA:19093"/>
        <dbReference type="ChEBI" id="CHEBI:15378"/>
        <dbReference type="ChEBI" id="CHEBI:16526"/>
        <dbReference type="ChEBI" id="CHEBI:60052"/>
        <dbReference type="ChEBI" id="CHEBI:140497"/>
        <dbReference type="EC" id="4.1.1.111"/>
    </reaction>
</comment>
<evidence type="ECO:0000256" key="4">
    <source>
        <dbReference type="ARBA" id="ARBA00023457"/>
    </source>
</evidence>
<sequence length="159" mass="18424">MLNELEKKVVHGLQRDLEVCSRPFQEIAAELELDEEILVTVIQHLMEQGYIRRFGATIRHRISGFQANAMAAWVVPAAEVERVGHLMAACREVTHCYERQVAGPWPYNMFTMIHGRTQEECEAIARRLAAQTGIADYELLFSDVELKKTTMRYFQNRER</sequence>
<dbReference type="InterPro" id="IPR036390">
    <property type="entry name" value="WH_DNA-bd_sf"/>
</dbReference>